<dbReference type="PANTHER" id="PTHR36352:SF1">
    <property type="entry name" value="EXPRESSED PROTEIN"/>
    <property type="match status" value="1"/>
</dbReference>
<protein>
    <recommendedName>
        <fullName evidence="1">DUF7148 domain-containing protein</fullName>
    </recommendedName>
</protein>
<evidence type="ECO:0000313" key="2">
    <source>
        <dbReference type="EMBL" id="SZX74121.1"/>
    </source>
</evidence>
<proteinExistence type="predicted"/>
<dbReference type="Pfam" id="PF23650">
    <property type="entry name" value="DUF7148"/>
    <property type="match status" value="1"/>
</dbReference>
<dbReference type="GO" id="GO:0009570">
    <property type="term" value="C:chloroplast stroma"/>
    <property type="evidence" value="ECO:0007669"/>
    <property type="project" value="TreeGrafter"/>
</dbReference>
<evidence type="ECO:0000313" key="3">
    <source>
        <dbReference type="Proteomes" id="UP000256970"/>
    </source>
</evidence>
<sequence>MQSLRCSPSHKLCRSTTRPSVQLRAAAQPRSRTVLCLAAVRTATEAHLQLATAKLPAAADVNRFAESMYQWAATMTQSGANFPFVLPIQVDKIQSPPGFQMSLLRRGKNGGFGSAGDIVGTVEDAPGVGKVLMIRFYEGPTAQDSRITPPPTDPEERLEVVLKSMPDVDTLMATMPRAIRAAVAVSTP</sequence>
<name>A0A383W9J8_TETOB</name>
<reference evidence="2 3" key="1">
    <citation type="submission" date="2016-10" db="EMBL/GenBank/DDBJ databases">
        <authorList>
            <person name="Cai Z."/>
        </authorList>
    </citation>
    <scope>NUCLEOTIDE SEQUENCE [LARGE SCALE GENOMIC DNA]</scope>
</reference>
<dbReference type="Proteomes" id="UP000256970">
    <property type="component" value="Unassembled WGS sequence"/>
</dbReference>
<organism evidence="2 3">
    <name type="scientific">Tetradesmus obliquus</name>
    <name type="common">Green alga</name>
    <name type="synonym">Acutodesmus obliquus</name>
    <dbReference type="NCBI Taxonomy" id="3088"/>
    <lineage>
        <taxon>Eukaryota</taxon>
        <taxon>Viridiplantae</taxon>
        <taxon>Chlorophyta</taxon>
        <taxon>core chlorophytes</taxon>
        <taxon>Chlorophyceae</taxon>
        <taxon>CS clade</taxon>
        <taxon>Sphaeropleales</taxon>
        <taxon>Scenedesmaceae</taxon>
        <taxon>Tetradesmus</taxon>
    </lineage>
</organism>
<dbReference type="GO" id="GO:0009535">
    <property type="term" value="C:chloroplast thylakoid membrane"/>
    <property type="evidence" value="ECO:0007669"/>
    <property type="project" value="TreeGrafter"/>
</dbReference>
<dbReference type="InterPro" id="IPR055572">
    <property type="entry name" value="DUF7148"/>
</dbReference>
<keyword evidence="3" id="KW-1185">Reference proteome</keyword>
<gene>
    <name evidence="2" type="ORF">BQ4739_LOCUS14369</name>
</gene>
<dbReference type="PANTHER" id="PTHR36352">
    <property type="entry name" value="EXPRESSED PROTEIN"/>
    <property type="match status" value="1"/>
</dbReference>
<accession>A0A383W9J8</accession>
<evidence type="ECO:0000259" key="1">
    <source>
        <dbReference type="Pfam" id="PF23650"/>
    </source>
</evidence>
<feature type="domain" description="DUF7148" evidence="1">
    <location>
        <begin position="46"/>
        <end position="143"/>
    </location>
</feature>
<dbReference type="EMBL" id="FNXT01001206">
    <property type="protein sequence ID" value="SZX74121.1"/>
    <property type="molecule type" value="Genomic_DNA"/>
</dbReference>
<dbReference type="AlphaFoldDB" id="A0A383W9J8"/>